<evidence type="ECO:0000256" key="3">
    <source>
        <dbReference type="ARBA" id="ARBA00023186"/>
    </source>
</evidence>
<sequence length="324" mass="35625">MDFKDYYKILGIDKAASGDDIRKAYRKLVRKYHPDVSKEPDAQERMRDVNEANDVLGDAEKRKAYDTLYDRAKNGKAQWSDGNFQPPPGWDEGFTFRSSTGAADEAGFSDFFSSLFGSMRQGGRPQGGARAGAQTHFRVPGEDQHASIEISLEDALQGAQRDITLRNLAEDGVGMMQWQPRTLRVKIPAGTHQGQFIRLSGQGLPGRGGAPNGDLYLEVHIAPHPLYQVENKDIYMKLPVTPTEAALGTELQVPLPDGQKVNIKIPPNTKNSSKLRVKDRGFPGNPAGHLYLNIEVVLPAANTEAAKQAYRALAEAAPLNPRSF</sequence>
<evidence type="ECO:0000256" key="2">
    <source>
        <dbReference type="ARBA" id="ARBA00023125"/>
    </source>
</evidence>
<dbReference type="InterPro" id="IPR036869">
    <property type="entry name" value="J_dom_sf"/>
</dbReference>
<dbReference type="FunFam" id="2.60.260.20:FF:000008">
    <property type="entry name" value="Curved DNA-binding protein"/>
    <property type="match status" value="1"/>
</dbReference>
<dbReference type="Gene3D" id="1.10.287.110">
    <property type="entry name" value="DnaJ domain"/>
    <property type="match status" value="1"/>
</dbReference>
<dbReference type="PANTHER" id="PTHR43096:SF52">
    <property type="entry name" value="DNAJ HOMOLOG 1, MITOCHONDRIAL-RELATED"/>
    <property type="match status" value="1"/>
</dbReference>
<dbReference type="Proteomes" id="UP000286947">
    <property type="component" value="Unassembled WGS sequence"/>
</dbReference>
<dbReference type="GO" id="GO:0051082">
    <property type="term" value="F:unfolded protein binding"/>
    <property type="evidence" value="ECO:0007669"/>
    <property type="project" value="InterPro"/>
</dbReference>
<dbReference type="GO" id="GO:0042026">
    <property type="term" value="P:protein refolding"/>
    <property type="evidence" value="ECO:0007669"/>
    <property type="project" value="TreeGrafter"/>
</dbReference>
<dbReference type="Pfam" id="PF01556">
    <property type="entry name" value="DnaJ_C"/>
    <property type="match status" value="1"/>
</dbReference>
<dbReference type="PANTHER" id="PTHR43096">
    <property type="entry name" value="DNAJ HOMOLOG 1, MITOCHONDRIAL-RELATED"/>
    <property type="match status" value="1"/>
</dbReference>
<evidence type="ECO:0000313" key="5">
    <source>
        <dbReference type="EMBL" id="RUS67005.1"/>
    </source>
</evidence>
<keyword evidence="2 5" id="KW-0238">DNA-binding</keyword>
<comment type="caution">
    <text evidence="5">The sequence shown here is derived from an EMBL/GenBank/DDBJ whole genome shotgun (WGS) entry which is preliminary data.</text>
</comment>
<dbReference type="CDD" id="cd10747">
    <property type="entry name" value="DnaJ_C"/>
    <property type="match status" value="1"/>
</dbReference>
<dbReference type="PROSITE" id="PS50076">
    <property type="entry name" value="DNAJ_2"/>
    <property type="match status" value="1"/>
</dbReference>
<accession>A0A433SE58</accession>
<dbReference type="CDD" id="cd06257">
    <property type="entry name" value="DnaJ"/>
    <property type="match status" value="1"/>
</dbReference>
<proteinExistence type="predicted"/>
<dbReference type="AlphaFoldDB" id="A0A433SE58"/>
<keyword evidence="3" id="KW-0143">Chaperone</keyword>
<dbReference type="FunFam" id="2.60.260.20:FF:000013">
    <property type="entry name" value="DnaJ subfamily B member 11"/>
    <property type="match status" value="1"/>
</dbReference>
<keyword evidence="6" id="KW-1185">Reference proteome</keyword>
<dbReference type="InterPro" id="IPR002939">
    <property type="entry name" value="DnaJ_C"/>
</dbReference>
<dbReference type="SUPFAM" id="SSF46565">
    <property type="entry name" value="Chaperone J-domain"/>
    <property type="match status" value="1"/>
</dbReference>
<dbReference type="Pfam" id="PF00226">
    <property type="entry name" value="DnaJ"/>
    <property type="match status" value="1"/>
</dbReference>
<evidence type="ECO:0000256" key="1">
    <source>
        <dbReference type="ARBA" id="ARBA00022490"/>
    </source>
</evidence>
<dbReference type="PRINTS" id="PR00625">
    <property type="entry name" value="JDOMAIN"/>
</dbReference>
<dbReference type="InterPro" id="IPR001623">
    <property type="entry name" value="DnaJ_domain"/>
</dbReference>
<feature type="domain" description="J" evidence="4">
    <location>
        <begin position="5"/>
        <end position="69"/>
    </location>
</feature>
<name>A0A433SE58_9BURK</name>
<dbReference type="GO" id="GO:0003677">
    <property type="term" value="F:DNA binding"/>
    <property type="evidence" value="ECO:0007669"/>
    <property type="project" value="UniProtKB-KW"/>
</dbReference>
<keyword evidence="1" id="KW-0963">Cytoplasm</keyword>
<organism evidence="5 6">
    <name type="scientific">Saezia sanguinis</name>
    <dbReference type="NCBI Taxonomy" id="1965230"/>
    <lineage>
        <taxon>Bacteria</taxon>
        <taxon>Pseudomonadati</taxon>
        <taxon>Pseudomonadota</taxon>
        <taxon>Betaproteobacteria</taxon>
        <taxon>Burkholderiales</taxon>
        <taxon>Saeziaceae</taxon>
        <taxon>Saezia</taxon>
    </lineage>
</organism>
<dbReference type="SUPFAM" id="SSF49493">
    <property type="entry name" value="HSP40/DnaJ peptide-binding domain"/>
    <property type="match status" value="2"/>
</dbReference>
<evidence type="ECO:0000313" key="6">
    <source>
        <dbReference type="Proteomes" id="UP000286947"/>
    </source>
</evidence>
<gene>
    <name evidence="5" type="primary">cbpA</name>
    <name evidence="5" type="ORF">CUZ56_00943</name>
</gene>
<dbReference type="Gene3D" id="2.60.260.20">
    <property type="entry name" value="Urease metallochaperone UreE, N-terminal domain"/>
    <property type="match status" value="2"/>
</dbReference>
<dbReference type="InterPro" id="IPR008971">
    <property type="entry name" value="HSP40/DnaJ_pept-bd"/>
</dbReference>
<protein>
    <submittedName>
        <fullName evidence="5">Curved DNA-binding protein</fullName>
    </submittedName>
</protein>
<dbReference type="OrthoDB" id="9779889at2"/>
<dbReference type="EMBL" id="PQSP01000002">
    <property type="protein sequence ID" value="RUS67005.1"/>
    <property type="molecule type" value="Genomic_DNA"/>
</dbReference>
<dbReference type="RefSeq" id="WP_126978729.1">
    <property type="nucleotide sequence ID" value="NZ_PQSP01000002.1"/>
</dbReference>
<evidence type="ECO:0000259" key="4">
    <source>
        <dbReference type="PROSITE" id="PS50076"/>
    </source>
</evidence>
<reference evidence="5 6" key="1">
    <citation type="submission" date="2018-01" db="EMBL/GenBank/DDBJ databases">
        <title>Saezia sanguinis gen. nov., sp. nov., in the order Burkholderiales isolated from human blood.</title>
        <authorList>
            <person name="Medina-Pascual M.J."/>
            <person name="Valdezate S."/>
            <person name="Monzon S."/>
            <person name="Cuesta I."/>
            <person name="Carrasco G."/>
            <person name="Villalon P."/>
            <person name="Saez-Nieto J.A."/>
        </authorList>
    </citation>
    <scope>NUCLEOTIDE SEQUENCE [LARGE SCALE GENOMIC DNA]</scope>
    <source>
        <strain evidence="5 6">CNM695-12</strain>
    </source>
</reference>
<dbReference type="GO" id="GO:0005737">
    <property type="term" value="C:cytoplasm"/>
    <property type="evidence" value="ECO:0007669"/>
    <property type="project" value="TreeGrafter"/>
</dbReference>
<dbReference type="SMART" id="SM00271">
    <property type="entry name" value="DnaJ"/>
    <property type="match status" value="1"/>
</dbReference>